<keyword evidence="3" id="KW-1185">Reference proteome</keyword>
<dbReference type="EMBL" id="CP036272">
    <property type="protein sequence ID" value="QDT57614.1"/>
    <property type="molecule type" value="Genomic_DNA"/>
</dbReference>
<name>A0A517SNB5_9BACT</name>
<sequence>MSNQDCSQTNRRSFLLRSVLAPTAACVAGQSILTTPLLGNPLESDSKTATTTANAGEATRLVPIDHPLMRVRIELDVKGNVLVPKNPLIKPSETRELPIESKAVLDYEERQRRAAESEGWDLVTERYYHAAESTSKLNKTSRHQTIRDSARQTVVHQKRLPATIYSPTTFLTHGELSLLKSPLNALASESLLPDQAVTAGDRYKIDVQHIAALLNWTTADSGSVECEVVSLDDRQAKLQFKGNVKGSVDSVETEIELLGKLLFDLEQGFCPWVALAVHEKRRSGQAEPGFDLAGTLRMIRQPMEKPVALASDPISIDTTAEPPADRLYVELQSAQLGCSAMMQRRWKMIQDRPGAAVLRMIEHEKSLSQCNLQMLPALPEGHQLTLEAFKTMVSRSVDGNLTQLVNGSERVSGQGLRILTVIADGETSGVPVRWIMMHFSDDQGKRVQATFTLPAAQIEAFAGSDAQFADSLRFLSEDQILDGKPPEMRENSATEPPGQANLQQNPSLKVLNPGPEPIKMGATKTGSDASISGDAAAKIGKASVQPPASAR</sequence>
<evidence type="ECO:0000313" key="2">
    <source>
        <dbReference type="EMBL" id="QDT57614.1"/>
    </source>
</evidence>
<dbReference type="Proteomes" id="UP000315003">
    <property type="component" value="Chromosome"/>
</dbReference>
<organism evidence="2 3">
    <name type="scientific">Stieleria bergensis</name>
    <dbReference type="NCBI Taxonomy" id="2528025"/>
    <lineage>
        <taxon>Bacteria</taxon>
        <taxon>Pseudomonadati</taxon>
        <taxon>Planctomycetota</taxon>
        <taxon>Planctomycetia</taxon>
        <taxon>Pirellulales</taxon>
        <taxon>Pirellulaceae</taxon>
        <taxon>Stieleria</taxon>
    </lineage>
</organism>
<feature type="region of interest" description="Disordered" evidence="1">
    <location>
        <begin position="482"/>
        <end position="551"/>
    </location>
</feature>
<accession>A0A517SNB5</accession>
<protein>
    <submittedName>
        <fullName evidence="2">Uncharacterized protein</fullName>
    </submittedName>
</protein>
<evidence type="ECO:0000313" key="3">
    <source>
        <dbReference type="Proteomes" id="UP000315003"/>
    </source>
</evidence>
<evidence type="ECO:0000256" key="1">
    <source>
        <dbReference type="SAM" id="MobiDB-lite"/>
    </source>
</evidence>
<dbReference type="AlphaFoldDB" id="A0A517SNB5"/>
<dbReference type="RefSeq" id="WP_145268215.1">
    <property type="nucleotide sequence ID" value="NZ_CP036272.1"/>
</dbReference>
<proteinExistence type="predicted"/>
<dbReference type="OrthoDB" id="280947at2"/>
<gene>
    <name evidence="2" type="ORF">SV7mr_00970</name>
</gene>
<reference evidence="2 3" key="1">
    <citation type="submission" date="2019-02" db="EMBL/GenBank/DDBJ databases">
        <title>Deep-cultivation of Planctomycetes and their phenomic and genomic characterization uncovers novel biology.</title>
        <authorList>
            <person name="Wiegand S."/>
            <person name="Jogler M."/>
            <person name="Boedeker C."/>
            <person name="Pinto D."/>
            <person name="Vollmers J."/>
            <person name="Rivas-Marin E."/>
            <person name="Kohn T."/>
            <person name="Peeters S.H."/>
            <person name="Heuer A."/>
            <person name="Rast P."/>
            <person name="Oberbeckmann S."/>
            <person name="Bunk B."/>
            <person name="Jeske O."/>
            <person name="Meyerdierks A."/>
            <person name="Storesund J.E."/>
            <person name="Kallscheuer N."/>
            <person name="Luecker S."/>
            <person name="Lage O.M."/>
            <person name="Pohl T."/>
            <person name="Merkel B.J."/>
            <person name="Hornburger P."/>
            <person name="Mueller R.-W."/>
            <person name="Bruemmer F."/>
            <person name="Labrenz M."/>
            <person name="Spormann A.M."/>
            <person name="Op den Camp H."/>
            <person name="Overmann J."/>
            <person name="Amann R."/>
            <person name="Jetten M.S.M."/>
            <person name="Mascher T."/>
            <person name="Medema M.H."/>
            <person name="Devos D.P."/>
            <person name="Kaster A.-K."/>
            <person name="Ovreas L."/>
            <person name="Rohde M."/>
            <person name="Galperin M.Y."/>
            <person name="Jogler C."/>
        </authorList>
    </citation>
    <scope>NUCLEOTIDE SEQUENCE [LARGE SCALE GENOMIC DNA]</scope>
    <source>
        <strain evidence="2 3">SV_7m_r</strain>
    </source>
</reference>
<feature type="compositionally biased region" description="Low complexity" evidence="1">
    <location>
        <begin position="526"/>
        <end position="540"/>
    </location>
</feature>